<dbReference type="AlphaFoldDB" id="A0A088RXB4"/>
<evidence type="ECO:0000313" key="1">
    <source>
        <dbReference type="EMBL" id="AIO00581.1"/>
    </source>
</evidence>
<dbReference type="Proteomes" id="UP000063063">
    <property type="component" value="Chromosome 30"/>
</dbReference>
<dbReference type="SUPFAM" id="SSF47954">
    <property type="entry name" value="Cyclin-like"/>
    <property type="match status" value="1"/>
</dbReference>
<dbReference type="Gene3D" id="1.10.472.10">
    <property type="entry name" value="Cyclin-like"/>
    <property type="match status" value="1"/>
</dbReference>
<organism evidence="1 2">
    <name type="scientific">Leishmania panamensis</name>
    <dbReference type="NCBI Taxonomy" id="5679"/>
    <lineage>
        <taxon>Eukaryota</taxon>
        <taxon>Discoba</taxon>
        <taxon>Euglenozoa</taxon>
        <taxon>Kinetoplastea</taxon>
        <taxon>Metakinetoplastina</taxon>
        <taxon>Trypanosomatida</taxon>
        <taxon>Trypanosomatidae</taxon>
        <taxon>Leishmaniinae</taxon>
        <taxon>Leishmania</taxon>
        <taxon>Leishmania guyanensis species complex</taxon>
    </lineage>
</organism>
<evidence type="ECO:0000313" key="2">
    <source>
        <dbReference type="Proteomes" id="UP000063063"/>
    </source>
</evidence>
<dbReference type="PANTHER" id="PTHR15615:SF95">
    <property type="entry name" value="CYCLIN"/>
    <property type="match status" value="1"/>
</dbReference>
<dbReference type="GO" id="GO:0019901">
    <property type="term" value="F:protein kinase binding"/>
    <property type="evidence" value="ECO:0007669"/>
    <property type="project" value="InterPro"/>
</dbReference>
<dbReference type="EMBL" id="CP009399">
    <property type="protein sequence ID" value="AIO00581.1"/>
    <property type="molecule type" value="Genomic_DNA"/>
</dbReference>
<dbReference type="VEuPathDB" id="TriTrypDB:LPMP_303590"/>
<reference evidence="1 2" key="1">
    <citation type="journal article" date="2015" name="Sci. Rep.">
        <title>The genome of Leishmania panamensis: insights into genomics of the L. (Viannia) subgenus.</title>
        <authorList>
            <person name="Llanes A."/>
            <person name="Restrepo C.M."/>
            <person name="Vecchio G.D."/>
            <person name="Anguizola F.J."/>
            <person name="Lleonart R."/>
        </authorList>
    </citation>
    <scope>NUCLEOTIDE SEQUENCE [LARGE SCALE GENOMIC DNA]</scope>
    <source>
        <strain evidence="1 2">MHOM/PA/94/PSC-1</strain>
    </source>
</reference>
<dbReference type="KEGG" id="lpan:LPMP_303590"/>
<dbReference type="OrthoDB" id="337735at2759"/>
<dbReference type="InterPro" id="IPR036915">
    <property type="entry name" value="Cyclin-like_sf"/>
</dbReference>
<name>A0A088RXB4_LEIPA</name>
<dbReference type="Pfam" id="PF08613">
    <property type="entry name" value="Cyclin"/>
    <property type="match status" value="1"/>
</dbReference>
<dbReference type="VEuPathDB" id="TriTrypDB:LPAL13_300040900"/>
<proteinExistence type="predicted"/>
<protein>
    <submittedName>
        <fullName evidence="1">CYC2-like protein, putative</fullName>
    </submittedName>
</protein>
<dbReference type="PANTHER" id="PTHR15615">
    <property type="match status" value="1"/>
</dbReference>
<keyword evidence="2" id="KW-1185">Reference proteome</keyword>
<dbReference type="RefSeq" id="XP_010701381.1">
    <property type="nucleotide sequence ID" value="XM_010703079.1"/>
</dbReference>
<dbReference type="GeneID" id="22577412"/>
<dbReference type="InterPro" id="IPR013922">
    <property type="entry name" value="Cyclin_PHO80-like"/>
</dbReference>
<gene>
    <name evidence="1" type="primary">CYC7</name>
    <name evidence="1" type="ORF">LPMP_303590</name>
</gene>
<dbReference type="eggNOG" id="KOG1674">
    <property type="taxonomic scope" value="Eukaryota"/>
</dbReference>
<sequence length="236" mass="26396">MSLRVRPYKTSAQTRLAEIVAAYVQHLMDLQASGCAEAILDGSVIPPPNAQYSSHDFFCAAHAPPISVKKYTARLVTYMHCSPEVFVFAVAYLRRLVLNGFPVHIRSIHRLLLTAVLVALKYRDDIYYRTSFYAEVGGVTPKDLCIMEMRFLFDLIRFEGEVSLADYHTVIRDITRVAEGHMIVKSISTESETCSQCGTSASTSTTSMPGDLDCLHETSDTCAHAWTRECEVFWGP</sequence>
<accession>A0A088RXB4</accession>